<proteinExistence type="predicted"/>
<dbReference type="PRINTS" id="PR00934">
    <property type="entry name" value="XHISDIPTASE"/>
</dbReference>
<dbReference type="GO" id="GO:0070573">
    <property type="term" value="F:metallodipeptidase activity"/>
    <property type="evidence" value="ECO:0007669"/>
    <property type="project" value="TreeGrafter"/>
</dbReference>
<dbReference type="Gene3D" id="3.40.630.10">
    <property type="entry name" value="Zn peptidases"/>
    <property type="match status" value="2"/>
</dbReference>
<evidence type="ECO:0000313" key="1">
    <source>
        <dbReference type="EMBL" id="RDU71922.1"/>
    </source>
</evidence>
<dbReference type="EMBL" id="NXLW01000009">
    <property type="protein sequence ID" value="RDU71922.1"/>
    <property type="molecule type" value="Genomic_DNA"/>
</dbReference>
<reference evidence="1 2" key="1">
    <citation type="submission" date="2018-04" db="EMBL/GenBank/DDBJ databases">
        <title>Novel Campyloabacter and Helicobacter Species and Strains.</title>
        <authorList>
            <person name="Mannion A.J."/>
            <person name="Shen Z."/>
            <person name="Fox J.G."/>
        </authorList>
    </citation>
    <scope>NUCLEOTIDE SEQUENCE [LARGE SCALE GENOMIC DNA]</scope>
    <source>
        <strain evidence="1 2">MIT 97-5075</strain>
    </source>
</reference>
<accession>A0A3D8J312</accession>
<organism evidence="1 2">
    <name type="scientific">Helicobacter aurati</name>
    <dbReference type="NCBI Taxonomy" id="137778"/>
    <lineage>
        <taxon>Bacteria</taxon>
        <taxon>Pseudomonadati</taxon>
        <taxon>Campylobacterota</taxon>
        <taxon>Epsilonproteobacteria</taxon>
        <taxon>Campylobacterales</taxon>
        <taxon>Helicobacteraceae</taxon>
        <taxon>Helicobacter</taxon>
    </lineage>
</organism>
<dbReference type="SUPFAM" id="SSF53187">
    <property type="entry name" value="Zn-dependent exopeptidases"/>
    <property type="match status" value="1"/>
</dbReference>
<protein>
    <submittedName>
        <fullName evidence="1">Aminoacyl-histidine dipeptidase</fullName>
    </submittedName>
</protein>
<dbReference type="PANTHER" id="PTHR43501:SF1">
    <property type="entry name" value="CYTOSOL NON-SPECIFIC DIPEPTIDASE"/>
    <property type="match status" value="1"/>
</dbReference>
<dbReference type="Proteomes" id="UP000256424">
    <property type="component" value="Unassembled WGS sequence"/>
</dbReference>
<gene>
    <name evidence="1" type="ORF">CQA66_05505</name>
</gene>
<sequence>MGDIMLNEVLSIFYQLTTIPHGSGNTQAMRSFIESFAKKYGYAVRQDEARNLLVYTEGEKPFVCLQSHYDMVCVGAAMQNSPLTLINNKTCENGREQTWLKAQDSSLGADNGIGVAIMMYFMSKGITAEFLFTNDEEIGMIGAKNLKIPIESKILINLDSEVLGEITAGCAGGFDFSFASDFEIQEIAPHWHYYILQSHNFAGGHSGLDINNDKPEFQNAILASAEFLCEVQDTQDSATQSFYVINWQGGEKRNSIPINSKIILATLQQLDLESINKKCPKFFSMQELEEYKASDKLHSVNEDFLDVPRAATFAILYEIIKSLDIGVLESKGEQVQSSLSLSHISFANGHLELSFMGRANTKSLLDSNLKNLRETLSQSYSSQIPNTSVLQMSEYYIPWERQQATHSLAATKSQEIIDSLLHSMESKLSALDIKPKIVELHAGLECGVLLACLQDMGLQDIVALSIGPTINSPHSLNECVWIESIEIILAILQDFIAKYDSVLEA</sequence>
<keyword evidence="2" id="KW-1185">Reference proteome</keyword>
<dbReference type="PANTHER" id="PTHR43501">
    <property type="entry name" value="CYTOSOL NON-SPECIFIC DIPEPTIDASE"/>
    <property type="match status" value="1"/>
</dbReference>
<comment type="caution">
    <text evidence="1">The sequence shown here is derived from an EMBL/GenBank/DDBJ whole genome shotgun (WGS) entry which is preliminary data.</text>
</comment>
<name>A0A3D8J312_9HELI</name>
<dbReference type="PIRSF" id="PIRSF016599">
    <property type="entry name" value="Xaa-His_dipept"/>
    <property type="match status" value="1"/>
</dbReference>
<dbReference type="InterPro" id="IPR001160">
    <property type="entry name" value="Peptidase_M20C"/>
</dbReference>
<dbReference type="AlphaFoldDB" id="A0A3D8J312"/>
<evidence type="ECO:0000313" key="2">
    <source>
        <dbReference type="Proteomes" id="UP000256424"/>
    </source>
</evidence>
<dbReference type="GO" id="GO:0005829">
    <property type="term" value="C:cytosol"/>
    <property type="evidence" value="ECO:0007669"/>
    <property type="project" value="TreeGrafter"/>
</dbReference>
<dbReference type="OrthoDB" id="9773892at2"/>
<dbReference type="GO" id="GO:0006508">
    <property type="term" value="P:proteolysis"/>
    <property type="evidence" value="ECO:0007669"/>
    <property type="project" value="InterPro"/>
</dbReference>